<gene>
    <name evidence="2" type="ORF">B0T16DRAFT_414557</name>
</gene>
<accession>A0AA40CRZ9</accession>
<keyword evidence="3" id="KW-1185">Reference proteome</keyword>
<feature type="region of interest" description="Disordered" evidence="1">
    <location>
        <begin position="44"/>
        <end position="69"/>
    </location>
</feature>
<evidence type="ECO:0000313" key="3">
    <source>
        <dbReference type="Proteomes" id="UP001174936"/>
    </source>
</evidence>
<organism evidence="2 3">
    <name type="scientific">Cercophora newfieldiana</name>
    <dbReference type="NCBI Taxonomy" id="92897"/>
    <lineage>
        <taxon>Eukaryota</taxon>
        <taxon>Fungi</taxon>
        <taxon>Dikarya</taxon>
        <taxon>Ascomycota</taxon>
        <taxon>Pezizomycotina</taxon>
        <taxon>Sordariomycetes</taxon>
        <taxon>Sordariomycetidae</taxon>
        <taxon>Sordariales</taxon>
        <taxon>Lasiosphaeriaceae</taxon>
        <taxon>Cercophora</taxon>
    </lineage>
</organism>
<sequence>MTKTYFLTPGWDIPSSSPLLGSIIANPSQPDTALFTVASPSTLTLTPTSSPPTSFTSPSSPPGTTPTTTTGLFQTFLSHSGLGPEPAFSYDHKHTLSYSFRGQRSVEITPSPELLRAAAADARVATLFANNVGVYLVTGIKTVSGAGVTVGSAKGRAWEVKLEVGRKDGGEEEEGKDVVFAVRVVELRLPREEGGEVELQGRLDGEFGEGTFKVARGVDESVEGGEGVLVVTASATYVDLLTASTVKVGGEHGIWH</sequence>
<protein>
    <submittedName>
        <fullName evidence="2">Uncharacterized protein</fullName>
    </submittedName>
</protein>
<dbReference type="EMBL" id="JAULSV010000004">
    <property type="protein sequence ID" value="KAK0646999.1"/>
    <property type="molecule type" value="Genomic_DNA"/>
</dbReference>
<reference evidence="2" key="1">
    <citation type="submission" date="2023-06" db="EMBL/GenBank/DDBJ databases">
        <title>Genome-scale phylogeny and comparative genomics of the fungal order Sordariales.</title>
        <authorList>
            <consortium name="Lawrence Berkeley National Laboratory"/>
            <person name="Hensen N."/>
            <person name="Bonometti L."/>
            <person name="Westerberg I."/>
            <person name="Brannstrom I.O."/>
            <person name="Guillou S."/>
            <person name="Cros-Aarteil S."/>
            <person name="Calhoun S."/>
            <person name="Haridas S."/>
            <person name="Kuo A."/>
            <person name="Mondo S."/>
            <person name="Pangilinan J."/>
            <person name="Riley R."/>
            <person name="Labutti K."/>
            <person name="Andreopoulos B."/>
            <person name="Lipzen A."/>
            <person name="Chen C."/>
            <person name="Yanf M."/>
            <person name="Daum C."/>
            <person name="Ng V."/>
            <person name="Clum A."/>
            <person name="Steindorff A."/>
            <person name="Ohm R."/>
            <person name="Martin F."/>
            <person name="Silar P."/>
            <person name="Natvig D."/>
            <person name="Lalanne C."/>
            <person name="Gautier V."/>
            <person name="Ament-Velasquez S.L."/>
            <person name="Kruys A."/>
            <person name="Hutchinson M.I."/>
            <person name="Powell A.J."/>
            <person name="Barry K."/>
            <person name="Miller A.N."/>
            <person name="Grigoriev I.V."/>
            <person name="Debuchy R."/>
            <person name="Gladieux P."/>
            <person name="Thoren M.H."/>
            <person name="Johannesson H."/>
        </authorList>
    </citation>
    <scope>NUCLEOTIDE SEQUENCE</scope>
    <source>
        <strain evidence="2">SMH2532-1</strain>
    </source>
</reference>
<name>A0AA40CRZ9_9PEZI</name>
<evidence type="ECO:0000256" key="1">
    <source>
        <dbReference type="SAM" id="MobiDB-lite"/>
    </source>
</evidence>
<comment type="caution">
    <text evidence="2">The sequence shown here is derived from an EMBL/GenBank/DDBJ whole genome shotgun (WGS) entry which is preliminary data.</text>
</comment>
<feature type="compositionally biased region" description="Low complexity" evidence="1">
    <location>
        <begin position="44"/>
        <end position="58"/>
    </location>
</feature>
<proteinExistence type="predicted"/>
<dbReference type="Proteomes" id="UP001174936">
    <property type="component" value="Unassembled WGS sequence"/>
</dbReference>
<evidence type="ECO:0000313" key="2">
    <source>
        <dbReference type="EMBL" id="KAK0646999.1"/>
    </source>
</evidence>
<dbReference type="AlphaFoldDB" id="A0AA40CRZ9"/>